<evidence type="ECO:0000313" key="6">
    <source>
        <dbReference type="EnsemblPlants" id="Ma03_p27070.1"/>
    </source>
</evidence>
<proteinExistence type="inferred from homology"/>
<evidence type="ECO:0000313" key="5">
    <source>
        <dbReference type="EMBL" id="CAG1851413.1"/>
    </source>
</evidence>
<evidence type="ECO:0000256" key="1">
    <source>
        <dbReference type="ARBA" id="ARBA00005474"/>
    </source>
</evidence>
<feature type="region of interest" description="Disordered" evidence="2">
    <location>
        <begin position="76"/>
        <end position="98"/>
    </location>
</feature>
<accession>A0A804IGS3</accession>
<keyword evidence="3" id="KW-0812">Transmembrane</keyword>
<feature type="region of interest" description="Disordered" evidence="2">
    <location>
        <begin position="1"/>
        <end position="34"/>
    </location>
</feature>
<feature type="compositionally biased region" description="Low complexity" evidence="2">
    <location>
        <begin position="278"/>
        <end position="289"/>
    </location>
</feature>
<dbReference type="AlphaFoldDB" id="A0A804IGS3"/>
<dbReference type="GO" id="GO:0006355">
    <property type="term" value="P:regulation of DNA-templated transcription"/>
    <property type="evidence" value="ECO:0000318"/>
    <property type="project" value="GO_Central"/>
</dbReference>
<dbReference type="Gramene" id="Ma03_t27070.1">
    <property type="protein sequence ID" value="Ma03_p27070.1"/>
    <property type="gene ID" value="Ma03_g27070"/>
</dbReference>
<protein>
    <submittedName>
        <fullName evidence="5">(wild Malaysian banana) hypothetical protein</fullName>
    </submittedName>
</protein>
<feature type="transmembrane region" description="Helical" evidence="3">
    <location>
        <begin position="41"/>
        <end position="63"/>
    </location>
</feature>
<dbReference type="PANTHER" id="PTHR31301">
    <property type="entry name" value="LOB DOMAIN-CONTAINING PROTEIN 4-RELATED"/>
    <property type="match status" value="1"/>
</dbReference>
<dbReference type="Pfam" id="PF03195">
    <property type="entry name" value="LOB"/>
    <property type="match status" value="1"/>
</dbReference>
<evidence type="ECO:0000256" key="2">
    <source>
        <dbReference type="SAM" id="MobiDB-lite"/>
    </source>
</evidence>
<organism evidence="6 7">
    <name type="scientific">Musa acuminata subsp. malaccensis</name>
    <name type="common">Wild banana</name>
    <name type="synonym">Musa malaccensis</name>
    <dbReference type="NCBI Taxonomy" id="214687"/>
    <lineage>
        <taxon>Eukaryota</taxon>
        <taxon>Viridiplantae</taxon>
        <taxon>Streptophyta</taxon>
        <taxon>Embryophyta</taxon>
        <taxon>Tracheophyta</taxon>
        <taxon>Spermatophyta</taxon>
        <taxon>Magnoliopsida</taxon>
        <taxon>Liliopsida</taxon>
        <taxon>Zingiberales</taxon>
        <taxon>Musaceae</taxon>
        <taxon>Musa</taxon>
    </lineage>
</organism>
<feature type="domain" description="LOB" evidence="4">
    <location>
        <begin position="102"/>
        <end position="203"/>
    </location>
</feature>
<keyword evidence="7" id="KW-1185">Reference proteome</keyword>
<dbReference type="InParanoid" id="A0A804IGS3"/>
<dbReference type="InterPro" id="IPR004883">
    <property type="entry name" value="LOB"/>
</dbReference>
<dbReference type="EMBL" id="HG996468">
    <property type="protein sequence ID" value="CAG1851413.1"/>
    <property type="molecule type" value="Genomic_DNA"/>
</dbReference>
<dbReference type="GO" id="GO:0005634">
    <property type="term" value="C:nucleus"/>
    <property type="evidence" value="ECO:0000318"/>
    <property type="project" value="GO_Central"/>
</dbReference>
<reference evidence="6" key="2">
    <citation type="submission" date="2021-05" db="UniProtKB">
        <authorList>
            <consortium name="EnsemblPlants"/>
        </authorList>
    </citation>
    <scope>IDENTIFICATION</scope>
    <source>
        <strain evidence="6">subsp. malaccensis</strain>
    </source>
</reference>
<feature type="region of interest" description="Disordered" evidence="2">
    <location>
        <begin position="269"/>
        <end position="289"/>
    </location>
</feature>
<feature type="compositionally biased region" description="Pro residues" evidence="2">
    <location>
        <begin position="1"/>
        <end position="16"/>
    </location>
</feature>
<dbReference type="GO" id="GO:0001216">
    <property type="term" value="F:DNA-binding transcription activator activity"/>
    <property type="evidence" value="ECO:0000318"/>
    <property type="project" value="GO_Central"/>
</dbReference>
<keyword evidence="3" id="KW-0472">Membrane</keyword>
<dbReference type="PANTHER" id="PTHR31301:SF186">
    <property type="entry name" value="OS09G0364100 PROTEIN"/>
    <property type="match status" value="1"/>
</dbReference>
<evidence type="ECO:0000259" key="4">
    <source>
        <dbReference type="PROSITE" id="PS50891"/>
    </source>
</evidence>
<reference evidence="5" key="1">
    <citation type="submission" date="2021-03" db="EMBL/GenBank/DDBJ databases">
        <authorList>
            <consortium name="Genoscope - CEA"/>
            <person name="William W."/>
        </authorList>
    </citation>
    <scope>NUCLEOTIDE SEQUENCE</scope>
    <source>
        <strain evidence="5">Doubled-haploid Pahang</strain>
    </source>
</reference>
<evidence type="ECO:0000313" key="7">
    <source>
        <dbReference type="Proteomes" id="UP000012960"/>
    </source>
</evidence>
<evidence type="ECO:0000256" key="3">
    <source>
        <dbReference type="SAM" id="Phobius"/>
    </source>
</evidence>
<comment type="similarity">
    <text evidence="1">Belongs to the LOB domain-containing protein family.</text>
</comment>
<dbReference type="EnsemblPlants" id="Ma03_t27070.1">
    <property type="protein sequence ID" value="Ma03_p27070.1"/>
    <property type="gene ID" value="Ma03_g27070"/>
</dbReference>
<keyword evidence="3" id="KW-1133">Transmembrane helix</keyword>
<dbReference type="Proteomes" id="UP000012960">
    <property type="component" value="Unplaced"/>
</dbReference>
<dbReference type="PROSITE" id="PS50891">
    <property type="entry name" value="LOB"/>
    <property type="match status" value="1"/>
</dbReference>
<sequence length="390" mass="43298">MGSLCCPPPHHPPRPTTLPTDPIVAKNRRTNNHHSNNNQNILLLLFLLFLVLRVVGACATFIATPLDPIMTSATTSNTTATNTSASSSSNNKSSSSQPAANSACAACKYQRRKCKPDCLLAPYFPANQQQKFLNAHRLFGVSNIVKIIRDLDPFQRNEAMSTIIYQSDMRAHDPVGGCYRYIRDLERQIDHDSTELAFVLRQLALCRAHTAQTITPGIPTLAPDLDVNPNLLLNTPTDDTENVIYDANLFPSMNQPQDQQQYYNYLCYDSGISRDPNNDPNASSNSNSVNNNVLSLQQQHHHHHHHHPQSVVQDEDVKPLVDMFEIRQTLIGGDDEGDSRINTTNEVGPLHCSTNLELRDETNQVEHTQEHDLKGAASLFTLTNCTSSGS</sequence>
<gene>
    <name evidence="5" type="ORF">GSMUA_191530.1</name>
</gene>
<name>A0A804IGS3_MUSAM</name>